<dbReference type="OrthoDB" id="10021141at2759"/>
<dbReference type="GO" id="GO:0002312">
    <property type="term" value="P:B cell activation involved in immune response"/>
    <property type="evidence" value="ECO:0007669"/>
    <property type="project" value="TreeGrafter"/>
</dbReference>
<keyword evidence="2" id="KW-1003">Cell membrane</keyword>
<dbReference type="GO" id="GO:0036145">
    <property type="term" value="P:dendritic cell homeostasis"/>
    <property type="evidence" value="ECO:0007669"/>
    <property type="project" value="Ensembl"/>
</dbReference>
<feature type="transmembrane region" description="Helical" evidence="14">
    <location>
        <begin position="34"/>
        <end position="54"/>
    </location>
</feature>
<feature type="transmembrane region" description="Helical" evidence="14">
    <location>
        <begin position="107"/>
        <end position="128"/>
    </location>
</feature>
<dbReference type="GO" id="GO:0004930">
    <property type="term" value="F:G protein-coupled receptor activity"/>
    <property type="evidence" value="ECO:0007669"/>
    <property type="project" value="UniProtKB-KW"/>
</dbReference>
<dbReference type="GO" id="GO:0006959">
    <property type="term" value="P:humoral immune response"/>
    <property type="evidence" value="ECO:0007669"/>
    <property type="project" value="Ensembl"/>
</dbReference>
<dbReference type="GO" id="GO:0002250">
    <property type="term" value="P:adaptive immune response"/>
    <property type="evidence" value="ECO:0007669"/>
    <property type="project" value="UniProtKB-KW"/>
</dbReference>
<evidence type="ECO:0000256" key="9">
    <source>
        <dbReference type="ARBA" id="ARBA00023157"/>
    </source>
</evidence>
<protein>
    <submittedName>
        <fullName evidence="16">G protein-coupled receptor 183</fullName>
    </submittedName>
</protein>
<accession>A0A8C6YIC7</accession>
<dbReference type="GO" id="GO:0061470">
    <property type="term" value="P:T follicular helper cell differentiation"/>
    <property type="evidence" value="ECO:0007669"/>
    <property type="project" value="Ensembl"/>
</dbReference>
<dbReference type="PROSITE" id="PS00237">
    <property type="entry name" value="G_PROTEIN_RECEP_F1_1"/>
    <property type="match status" value="1"/>
</dbReference>
<keyword evidence="11 12" id="KW-0807">Transducer</keyword>
<dbReference type="GO" id="GO:2000458">
    <property type="term" value="P:regulation of astrocyte chemotaxis"/>
    <property type="evidence" value="ECO:0007669"/>
    <property type="project" value="Ensembl"/>
</dbReference>
<keyword evidence="17" id="KW-1185">Reference proteome</keyword>
<dbReference type="GO" id="GO:0008142">
    <property type="term" value="F:oxysterol binding"/>
    <property type="evidence" value="ECO:0007669"/>
    <property type="project" value="Ensembl"/>
</dbReference>
<dbReference type="GeneTree" id="ENSGT01030000234518"/>
<dbReference type="Ensembl" id="ENSNNAT00000030211.1">
    <property type="protein sequence ID" value="ENSNNAP00000028808.1"/>
    <property type="gene ID" value="ENSNNAG00000018520.1"/>
</dbReference>
<feature type="compositionally biased region" description="Basic and acidic residues" evidence="13">
    <location>
        <begin position="333"/>
        <end position="342"/>
    </location>
</feature>
<dbReference type="InterPro" id="IPR017452">
    <property type="entry name" value="GPCR_Rhodpsn_7TM"/>
</dbReference>
<dbReference type="Pfam" id="PF00001">
    <property type="entry name" value="7tm_1"/>
    <property type="match status" value="1"/>
</dbReference>
<dbReference type="SUPFAM" id="SSF81321">
    <property type="entry name" value="Family A G protein-coupled receptor-like"/>
    <property type="match status" value="1"/>
</dbReference>
<dbReference type="AlphaFoldDB" id="A0A8C6YIC7"/>
<dbReference type="FunFam" id="1.20.1070.10:FF:000017">
    <property type="entry name" value="lysophosphatidic acid receptor 4"/>
    <property type="match status" value="1"/>
</dbReference>
<evidence type="ECO:0000256" key="8">
    <source>
        <dbReference type="ARBA" id="ARBA00023136"/>
    </source>
</evidence>
<evidence type="ECO:0000256" key="3">
    <source>
        <dbReference type="ARBA" id="ARBA00022692"/>
    </source>
</evidence>
<comment type="subcellular location">
    <subcellularLocation>
        <location evidence="1">Cell membrane</location>
        <topology evidence="1">Multi-pass membrane protein</topology>
    </subcellularLocation>
</comment>
<evidence type="ECO:0000313" key="16">
    <source>
        <dbReference type="Ensembl" id="ENSNNAP00000028808.1"/>
    </source>
</evidence>
<dbReference type="PROSITE" id="PS50262">
    <property type="entry name" value="G_PROTEIN_RECEP_F1_2"/>
    <property type="match status" value="1"/>
</dbReference>
<feature type="compositionally biased region" description="Basic and acidic residues" evidence="13">
    <location>
        <begin position="387"/>
        <end position="396"/>
    </location>
</feature>
<evidence type="ECO:0000256" key="10">
    <source>
        <dbReference type="ARBA" id="ARBA00023170"/>
    </source>
</evidence>
<feature type="transmembrane region" description="Helical" evidence="14">
    <location>
        <begin position="149"/>
        <end position="169"/>
    </location>
</feature>
<evidence type="ECO:0000256" key="14">
    <source>
        <dbReference type="SAM" id="Phobius"/>
    </source>
</evidence>
<evidence type="ECO:0000256" key="11">
    <source>
        <dbReference type="ARBA" id="ARBA00023224"/>
    </source>
</evidence>
<keyword evidence="8 14" id="KW-0472">Membrane</keyword>
<evidence type="ECO:0000256" key="12">
    <source>
        <dbReference type="RuleBase" id="RU000688"/>
    </source>
</evidence>
<feature type="transmembrane region" description="Helical" evidence="14">
    <location>
        <begin position="241"/>
        <end position="265"/>
    </location>
</feature>
<evidence type="ECO:0000313" key="17">
    <source>
        <dbReference type="Proteomes" id="UP000694559"/>
    </source>
</evidence>
<dbReference type="OMA" id="NERTTCM"/>
<feature type="compositionally biased region" description="Polar residues" evidence="13">
    <location>
        <begin position="344"/>
        <end position="354"/>
    </location>
</feature>
<keyword evidence="10 12" id="KW-0675">Receptor</keyword>
<dbReference type="PANTHER" id="PTHR24237:SF7">
    <property type="entry name" value="G-PROTEIN COUPLED RECEPTOR 183"/>
    <property type="match status" value="1"/>
</dbReference>
<dbReference type="GO" id="GO:0030890">
    <property type="term" value="P:positive regulation of B cell proliferation"/>
    <property type="evidence" value="ECO:0007669"/>
    <property type="project" value="Ensembl"/>
</dbReference>
<evidence type="ECO:0000259" key="15">
    <source>
        <dbReference type="PROSITE" id="PS50262"/>
    </source>
</evidence>
<dbReference type="GO" id="GO:0070374">
    <property type="term" value="P:positive regulation of ERK1 and ERK2 cascade"/>
    <property type="evidence" value="ECO:0007669"/>
    <property type="project" value="Ensembl"/>
</dbReference>
<feature type="domain" description="G-protein coupled receptors family 1 profile" evidence="15">
    <location>
        <begin position="45"/>
        <end position="303"/>
    </location>
</feature>
<feature type="region of interest" description="Disordered" evidence="13">
    <location>
        <begin position="329"/>
        <end position="396"/>
    </location>
</feature>
<keyword evidence="9" id="KW-1015">Disulfide bond</keyword>
<dbReference type="PRINTS" id="PR01157">
    <property type="entry name" value="P2YPURNOCPTR"/>
</dbReference>
<dbReference type="InterPro" id="IPR047160">
    <property type="entry name" value="GP183-like"/>
</dbReference>
<dbReference type="GO" id="GO:0010818">
    <property type="term" value="P:T cell chemotaxis"/>
    <property type="evidence" value="ECO:0007669"/>
    <property type="project" value="Ensembl"/>
</dbReference>
<dbReference type="Proteomes" id="UP000694559">
    <property type="component" value="Unplaced"/>
</dbReference>
<evidence type="ECO:0000256" key="13">
    <source>
        <dbReference type="SAM" id="MobiDB-lite"/>
    </source>
</evidence>
<keyword evidence="6 12" id="KW-0297">G-protein coupled receptor</keyword>
<dbReference type="Gene3D" id="1.20.1070.10">
    <property type="entry name" value="Rhodopsin 7-helix transmembrane proteins"/>
    <property type="match status" value="1"/>
</dbReference>
<organism evidence="16 17">
    <name type="scientific">Naja naja</name>
    <name type="common">Indian cobra</name>
    <dbReference type="NCBI Taxonomy" id="35670"/>
    <lineage>
        <taxon>Eukaryota</taxon>
        <taxon>Metazoa</taxon>
        <taxon>Chordata</taxon>
        <taxon>Craniata</taxon>
        <taxon>Vertebrata</taxon>
        <taxon>Euteleostomi</taxon>
        <taxon>Lepidosauria</taxon>
        <taxon>Squamata</taxon>
        <taxon>Bifurcata</taxon>
        <taxon>Unidentata</taxon>
        <taxon>Episquamata</taxon>
        <taxon>Toxicofera</taxon>
        <taxon>Serpentes</taxon>
        <taxon>Colubroidea</taxon>
        <taxon>Elapidae</taxon>
        <taxon>Elapinae</taxon>
        <taxon>Naja</taxon>
    </lineage>
</organism>
<sequence>MTTTFPSSTTNQTPIETCDFYEHENSARILLPTFYSVICIIGVLGNGLALTVIVKNRKKINSTTVYSTNLVVSDLLFTTALPTRIAYYALRFHWPFGEIFCKITALLFYINIYAAVNFMSCLSIDRFVAVVHPLKTKFRTVKSAKCISCFVWLLVLAQTLPLLTLPMSHEEEKRVTCMEYPNFEKIEQLPLMLLGACLLGYVVPLGITIICYSKISYKLCRTAKENPLAEKSGTNRKAVKMIIFIIVVFVICLTPYHLAIIIYMIRKLVQGNIFCSHQKIFQQTLHYTVFLMNLNCCMDPLIYFFACRGYKRTIMKILRRQGSISESSAARTVADESSRDAGDTQLTPLSTSLNGKRLTQPILNMPPEFDLKNAGNSKNHHSKKGKEKREKNPIVH</sequence>
<evidence type="ECO:0000256" key="2">
    <source>
        <dbReference type="ARBA" id="ARBA00022475"/>
    </source>
</evidence>
<proteinExistence type="inferred from homology"/>
<comment type="similarity">
    <text evidence="12">Belongs to the G-protein coupled receptor 1 family.</text>
</comment>
<dbReference type="InterPro" id="IPR000276">
    <property type="entry name" value="GPCR_Rhodpsn"/>
</dbReference>
<dbReference type="GO" id="GO:0030316">
    <property type="term" value="P:osteoclast differentiation"/>
    <property type="evidence" value="ECO:0007669"/>
    <property type="project" value="Ensembl"/>
</dbReference>
<feature type="transmembrane region" description="Helical" evidence="14">
    <location>
        <begin position="189"/>
        <end position="212"/>
    </location>
</feature>
<dbReference type="PRINTS" id="PR00237">
    <property type="entry name" value="GPCRRHODOPSN"/>
</dbReference>
<feature type="transmembrane region" description="Helical" evidence="14">
    <location>
        <begin position="66"/>
        <end position="87"/>
    </location>
</feature>
<gene>
    <name evidence="16" type="primary">GPR183</name>
</gene>
<evidence type="ECO:0000256" key="5">
    <source>
        <dbReference type="ARBA" id="ARBA00022989"/>
    </source>
</evidence>
<dbReference type="GO" id="GO:0002407">
    <property type="term" value="P:dendritic cell chemotaxis"/>
    <property type="evidence" value="ECO:0007669"/>
    <property type="project" value="Ensembl"/>
</dbReference>
<name>A0A8C6YIC7_NAJNA</name>
<keyword evidence="7" id="KW-1064">Adaptive immunity</keyword>
<dbReference type="GO" id="GO:0005654">
    <property type="term" value="C:nucleoplasm"/>
    <property type="evidence" value="ECO:0007669"/>
    <property type="project" value="Ensembl"/>
</dbReference>
<feature type="transmembrane region" description="Helical" evidence="14">
    <location>
        <begin position="285"/>
        <end position="306"/>
    </location>
</feature>
<evidence type="ECO:0000256" key="1">
    <source>
        <dbReference type="ARBA" id="ARBA00004651"/>
    </source>
</evidence>
<reference evidence="16" key="2">
    <citation type="submission" date="2025-09" db="UniProtKB">
        <authorList>
            <consortium name="Ensembl"/>
        </authorList>
    </citation>
    <scope>IDENTIFICATION</scope>
</reference>
<dbReference type="PANTHER" id="PTHR24237">
    <property type="entry name" value="G-PROTEIN COUPLED RECEPTOR"/>
    <property type="match status" value="1"/>
</dbReference>
<dbReference type="GO" id="GO:0005886">
    <property type="term" value="C:plasma membrane"/>
    <property type="evidence" value="ECO:0007669"/>
    <property type="project" value="UniProtKB-SubCell"/>
</dbReference>
<evidence type="ECO:0000256" key="7">
    <source>
        <dbReference type="ARBA" id="ARBA00023130"/>
    </source>
</evidence>
<reference evidence="16" key="1">
    <citation type="submission" date="2025-08" db="UniProtKB">
        <authorList>
            <consortium name="Ensembl"/>
        </authorList>
    </citation>
    <scope>IDENTIFICATION</scope>
</reference>
<evidence type="ECO:0000256" key="4">
    <source>
        <dbReference type="ARBA" id="ARBA00022859"/>
    </source>
</evidence>
<keyword evidence="5 14" id="KW-1133">Transmembrane helix</keyword>
<keyword evidence="3 12" id="KW-0812">Transmembrane</keyword>
<keyword evidence="4" id="KW-0391">Immunity</keyword>
<evidence type="ECO:0000256" key="6">
    <source>
        <dbReference type="ARBA" id="ARBA00023040"/>
    </source>
</evidence>